<dbReference type="Proteomes" id="UP000561681">
    <property type="component" value="Unassembled WGS sequence"/>
</dbReference>
<accession>A0A7W7IXG7</accession>
<dbReference type="GO" id="GO:0008113">
    <property type="term" value="F:peptide-methionine (S)-S-oxide reductase activity"/>
    <property type="evidence" value="ECO:0007669"/>
    <property type="project" value="UniProtKB-UniRule"/>
</dbReference>
<sequence length="225" mass="25596">MKARISYKYMIGIFAIILGFSVAVNAQKKDGSVQSGGNPKSKRLKMDKNKVDTATFAAGCFWCVEEQFKMLKGVISVTSGFTGGHVENPSYKDVTTGITGHAEACNIVYDPTKISYKELLQAFFVAHDPTQLNRQGEDIGTQYRSAIFYHNEEQKKEAQFYISRLDTEKAYQKKIVTEVSPFKKFYKAEDYHQNYYENNAKVPYCQLIIKPKVEKFKKAFAGKLK</sequence>
<evidence type="ECO:0000313" key="7">
    <source>
        <dbReference type="Proteomes" id="UP000561681"/>
    </source>
</evidence>
<reference evidence="6 7" key="1">
    <citation type="submission" date="2020-08" db="EMBL/GenBank/DDBJ databases">
        <title>Functional genomics of gut bacteria from endangered species of beetles.</title>
        <authorList>
            <person name="Carlos-Shanley C."/>
        </authorList>
    </citation>
    <scope>NUCLEOTIDE SEQUENCE [LARGE SCALE GENOMIC DNA]</scope>
    <source>
        <strain evidence="6 7">S00142</strain>
    </source>
</reference>
<comment type="catalytic activity">
    <reaction evidence="3 4">
        <text>[thioredoxin]-disulfide + L-methionine + H2O = L-methionine (S)-S-oxide + [thioredoxin]-dithiol</text>
        <dbReference type="Rhea" id="RHEA:19993"/>
        <dbReference type="Rhea" id="RHEA-COMP:10698"/>
        <dbReference type="Rhea" id="RHEA-COMP:10700"/>
        <dbReference type="ChEBI" id="CHEBI:15377"/>
        <dbReference type="ChEBI" id="CHEBI:29950"/>
        <dbReference type="ChEBI" id="CHEBI:50058"/>
        <dbReference type="ChEBI" id="CHEBI:57844"/>
        <dbReference type="ChEBI" id="CHEBI:58772"/>
        <dbReference type="EC" id="1.8.4.11"/>
    </reaction>
</comment>
<comment type="caution">
    <text evidence="6">The sequence shown here is derived from an EMBL/GenBank/DDBJ whole genome shotgun (WGS) entry which is preliminary data.</text>
</comment>
<feature type="active site" evidence="4">
    <location>
        <position position="60"/>
    </location>
</feature>
<dbReference type="RefSeq" id="WP_246453407.1">
    <property type="nucleotide sequence ID" value="NZ_JACHLD010000002.1"/>
</dbReference>
<gene>
    <name evidence="4" type="primary">msrA</name>
    <name evidence="6" type="ORF">HNP37_001781</name>
</gene>
<dbReference type="InterPro" id="IPR002569">
    <property type="entry name" value="Met_Sox_Rdtase_MsrA_dom"/>
</dbReference>
<name>A0A7W7IXG7_9FLAO</name>
<keyword evidence="7" id="KW-1185">Reference proteome</keyword>
<organism evidence="6 7">
    <name type="scientific">Flavobacterium nitrogenifigens</name>
    <dbReference type="NCBI Taxonomy" id="1617283"/>
    <lineage>
        <taxon>Bacteria</taxon>
        <taxon>Pseudomonadati</taxon>
        <taxon>Bacteroidota</taxon>
        <taxon>Flavobacteriia</taxon>
        <taxon>Flavobacteriales</taxon>
        <taxon>Flavobacteriaceae</taxon>
        <taxon>Flavobacterium</taxon>
    </lineage>
</organism>
<evidence type="ECO:0000313" key="6">
    <source>
        <dbReference type="EMBL" id="MBB4801720.1"/>
    </source>
</evidence>
<evidence type="ECO:0000256" key="3">
    <source>
        <dbReference type="ARBA" id="ARBA00048782"/>
    </source>
</evidence>
<evidence type="ECO:0000256" key="4">
    <source>
        <dbReference type="HAMAP-Rule" id="MF_01401"/>
    </source>
</evidence>
<dbReference type="HAMAP" id="MF_01401">
    <property type="entry name" value="MsrA"/>
    <property type="match status" value="1"/>
</dbReference>
<evidence type="ECO:0000256" key="2">
    <source>
        <dbReference type="ARBA" id="ARBA00047806"/>
    </source>
</evidence>
<dbReference type="EC" id="1.8.4.11" evidence="4"/>
<protein>
    <recommendedName>
        <fullName evidence="4">Peptide methionine sulfoxide reductase MsrA</fullName>
        <shortName evidence="4">Protein-methionine-S-oxide reductase</shortName>
        <ecNumber evidence="4">1.8.4.11</ecNumber>
    </recommendedName>
    <alternativeName>
        <fullName evidence="4">Peptide-methionine (S)-S-oxide reductase</fullName>
        <shortName evidence="4">Peptide Met(O) reductase</shortName>
    </alternativeName>
</protein>
<proteinExistence type="inferred from homology"/>
<dbReference type="NCBIfam" id="TIGR00401">
    <property type="entry name" value="msrA"/>
    <property type="match status" value="1"/>
</dbReference>
<dbReference type="InterPro" id="IPR036509">
    <property type="entry name" value="Met_Sox_Rdtase_MsrA_sf"/>
</dbReference>
<dbReference type="AlphaFoldDB" id="A0A7W7IXG7"/>
<feature type="domain" description="Peptide methionine sulphoxide reductase MsrA" evidence="5">
    <location>
        <begin position="53"/>
        <end position="206"/>
    </location>
</feature>
<dbReference type="Gene3D" id="3.30.1060.10">
    <property type="entry name" value="Peptide methionine sulphoxide reductase MsrA"/>
    <property type="match status" value="1"/>
</dbReference>
<dbReference type="PANTHER" id="PTHR43774">
    <property type="entry name" value="PEPTIDE METHIONINE SULFOXIDE REDUCTASE"/>
    <property type="match status" value="1"/>
</dbReference>
<dbReference type="EMBL" id="JACHLD010000002">
    <property type="protein sequence ID" value="MBB4801720.1"/>
    <property type="molecule type" value="Genomic_DNA"/>
</dbReference>
<dbReference type="SUPFAM" id="SSF55068">
    <property type="entry name" value="Peptide methionine sulfoxide reductase"/>
    <property type="match status" value="1"/>
</dbReference>
<evidence type="ECO:0000256" key="1">
    <source>
        <dbReference type="ARBA" id="ARBA00023002"/>
    </source>
</evidence>
<comment type="catalytic activity">
    <reaction evidence="2 4">
        <text>L-methionyl-[protein] + [thioredoxin]-disulfide + H2O = L-methionyl-(S)-S-oxide-[protein] + [thioredoxin]-dithiol</text>
        <dbReference type="Rhea" id="RHEA:14217"/>
        <dbReference type="Rhea" id="RHEA-COMP:10698"/>
        <dbReference type="Rhea" id="RHEA-COMP:10700"/>
        <dbReference type="Rhea" id="RHEA-COMP:12313"/>
        <dbReference type="Rhea" id="RHEA-COMP:12315"/>
        <dbReference type="ChEBI" id="CHEBI:15377"/>
        <dbReference type="ChEBI" id="CHEBI:16044"/>
        <dbReference type="ChEBI" id="CHEBI:29950"/>
        <dbReference type="ChEBI" id="CHEBI:44120"/>
        <dbReference type="ChEBI" id="CHEBI:50058"/>
        <dbReference type="EC" id="1.8.4.11"/>
    </reaction>
</comment>
<keyword evidence="1 4" id="KW-0560">Oxidoreductase</keyword>
<comment type="similarity">
    <text evidence="4">Belongs to the MsrA Met sulfoxide reductase family.</text>
</comment>
<comment type="function">
    <text evidence="4">Has an important function as a repair enzyme for proteins that have been inactivated by oxidation. Catalyzes the reversible oxidation-reduction of methionine sulfoxide in proteins to methionine.</text>
</comment>
<evidence type="ECO:0000259" key="5">
    <source>
        <dbReference type="Pfam" id="PF01625"/>
    </source>
</evidence>
<dbReference type="PANTHER" id="PTHR43774:SF1">
    <property type="entry name" value="PEPTIDE METHIONINE SULFOXIDE REDUCTASE MSRA 2"/>
    <property type="match status" value="1"/>
</dbReference>
<dbReference type="Pfam" id="PF01625">
    <property type="entry name" value="PMSR"/>
    <property type="match status" value="1"/>
</dbReference>